<dbReference type="GO" id="GO:0031514">
    <property type="term" value="C:motile cilium"/>
    <property type="evidence" value="ECO:0007669"/>
    <property type="project" value="UniProtKB-SubCell"/>
</dbReference>
<dbReference type="SUPFAM" id="SSF47391">
    <property type="entry name" value="Dimerization-anchoring domain of cAMP-dependent PK regulatory subunit"/>
    <property type="match status" value="1"/>
</dbReference>
<dbReference type="EMBL" id="JAUPFM010000002">
    <property type="protein sequence ID" value="KAK2859346.1"/>
    <property type="molecule type" value="Genomic_DNA"/>
</dbReference>
<evidence type="ECO:0000313" key="7">
    <source>
        <dbReference type="EMBL" id="KAK2859346.1"/>
    </source>
</evidence>
<evidence type="ECO:0000256" key="3">
    <source>
        <dbReference type="ARBA" id="ARBA00023069"/>
    </source>
</evidence>
<keyword evidence="2" id="KW-0282">Flagellum</keyword>
<comment type="similarity">
    <text evidence="5">Belongs to the ropporin family.</text>
</comment>
<comment type="caution">
    <text evidence="7">The sequence shown here is derived from an EMBL/GenBank/DDBJ whole genome shotgun (WGS) entry which is preliminary data.</text>
</comment>
<evidence type="ECO:0000256" key="4">
    <source>
        <dbReference type="ARBA" id="ARBA00023273"/>
    </source>
</evidence>
<protein>
    <recommendedName>
        <fullName evidence="6">Ropporin-1-like protein</fullName>
    </recommendedName>
</protein>
<dbReference type="Proteomes" id="UP001187415">
    <property type="component" value="Unassembled WGS sequence"/>
</dbReference>
<keyword evidence="3" id="KW-0969">Cilium</keyword>
<dbReference type="Gene3D" id="1.20.890.10">
    <property type="entry name" value="cAMP-dependent protein kinase regulatory subunit, dimerization-anchoring domain"/>
    <property type="match status" value="1"/>
</dbReference>
<keyword evidence="8" id="KW-1185">Reference proteome</keyword>
<comment type="subcellular location">
    <subcellularLocation>
        <location evidence="1">Cell projection</location>
        <location evidence="1">Cilium</location>
        <location evidence="1">Flagellum</location>
    </subcellularLocation>
</comment>
<evidence type="ECO:0000313" key="8">
    <source>
        <dbReference type="Proteomes" id="UP001187415"/>
    </source>
</evidence>
<dbReference type="PANTHER" id="PTHR14952:SF14">
    <property type="entry name" value="ROPPORIN-1-LIKE PROTEIN"/>
    <property type="match status" value="1"/>
</dbReference>
<dbReference type="AlphaFoldDB" id="A0AA88NKK3"/>
<proteinExistence type="inferred from homology"/>
<evidence type="ECO:0000256" key="2">
    <source>
        <dbReference type="ARBA" id="ARBA00022846"/>
    </source>
</evidence>
<organism evidence="7 8">
    <name type="scientific">Channa striata</name>
    <name type="common">Snakehead murrel</name>
    <name type="synonym">Ophicephalus striatus</name>
    <dbReference type="NCBI Taxonomy" id="64152"/>
    <lineage>
        <taxon>Eukaryota</taxon>
        <taxon>Metazoa</taxon>
        <taxon>Chordata</taxon>
        <taxon>Craniata</taxon>
        <taxon>Vertebrata</taxon>
        <taxon>Euteleostomi</taxon>
        <taxon>Actinopterygii</taxon>
        <taxon>Neopterygii</taxon>
        <taxon>Teleostei</taxon>
        <taxon>Neoteleostei</taxon>
        <taxon>Acanthomorphata</taxon>
        <taxon>Anabantaria</taxon>
        <taxon>Anabantiformes</taxon>
        <taxon>Channoidei</taxon>
        <taxon>Channidae</taxon>
        <taxon>Channa</taxon>
    </lineage>
</organism>
<evidence type="ECO:0000256" key="1">
    <source>
        <dbReference type="ARBA" id="ARBA00004230"/>
    </source>
</evidence>
<accession>A0AA88NKK3</accession>
<gene>
    <name evidence="7" type="ORF">Q5P01_003966</name>
</gene>
<evidence type="ECO:0000256" key="6">
    <source>
        <dbReference type="ARBA" id="ARBA00040933"/>
    </source>
</evidence>
<dbReference type="InterPro" id="IPR047844">
    <property type="entry name" value="ROP_DD"/>
</dbReference>
<sequence length="243" mass="27133">MPLPDTMYCAQQINIPPELPDILKNFTKAAIRTQPKDLLLWSAAYFNALSKGECLPVKDRLEMTVATQKTDTGLTPGLLKILHKQIFSQKQSTTPTDQLSLEQTCSKEELQKKWASLCLPKEQLESMLALGGFTSEIKWLEFFALGCSNLGGTLMSSMKFACEILTEDEEGGAARIPFSTFVKLYTFLARLDGDIPQEYIDNFLRSLQPQVDTTNVADQCETDRRRESGHKGSLLVFLSVAVV</sequence>
<name>A0AA88NKK3_CHASR</name>
<keyword evidence="4" id="KW-0966">Cell projection</keyword>
<dbReference type="FunFam" id="1.20.890.10:FF:000004">
    <property type="entry name" value="ropporin-1-like protein isoform X2"/>
    <property type="match status" value="1"/>
</dbReference>
<dbReference type="PANTHER" id="PTHR14952">
    <property type="entry name" value="ROPPORIN-1-LIKE PROTEIN"/>
    <property type="match status" value="1"/>
</dbReference>
<evidence type="ECO:0000256" key="5">
    <source>
        <dbReference type="ARBA" id="ARBA00035651"/>
    </source>
</evidence>
<dbReference type="CDD" id="cd23019">
    <property type="entry name" value="DD_ROP"/>
    <property type="match status" value="1"/>
</dbReference>
<reference evidence="7" key="1">
    <citation type="submission" date="2023-07" db="EMBL/GenBank/DDBJ databases">
        <title>Chromosome-level Genome Assembly of Striped Snakehead (Channa striata).</title>
        <authorList>
            <person name="Liu H."/>
        </authorList>
    </citation>
    <scope>NUCLEOTIDE SEQUENCE</scope>
    <source>
        <strain evidence="7">Gz</strain>
        <tissue evidence="7">Muscle</tissue>
    </source>
</reference>